<proteinExistence type="predicted"/>
<evidence type="ECO:0000313" key="2">
    <source>
        <dbReference type="Proteomes" id="UP000029579"/>
    </source>
</evidence>
<evidence type="ECO:0000313" key="1">
    <source>
        <dbReference type="EMBL" id="KGF04710.1"/>
    </source>
</evidence>
<dbReference type="OrthoDB" id="9948561at2"/>
<dbReference type="AlphaFoldDB" id="A0A095X3P8"/>
<sequence length="164" mass="19061">MIRNLQNINYWKETIKENEDFSVKLLSKDLIRGNKFLASLVNANENTELLCVEILINNKNEVVSYFKGVFKKDILNVNLIKNDNIIKIFDFISSVSVKANVILSMVYLDDTEEKFFNMRSGDKMLMLNSKYYTNEGIFGNLQEITRVDSFEFFEGGRLEELLTS</sequence>
<dbReference type="EMBL" id="JRMW01000025">
    <property type="protein sequence ID" value="KGF04710.1"/>
    <property type="molecule type" value="Genomic_DNA"/>
</dbReference>
<accession>A0A095X3P8</accession>
<dbReference type="Gene3D" id="3.40.1410.10">
    <property type="entry name" value="Chorismate lyase-like"/>
    <property type="match status" value="1"/>
</dbReference>
<gene>
    <name evidence="1" type="ORF">HMPREF1630_02590</name>
</gene>
<dbReference type="Proteomes" id="UP000029579">
    <property type="component" value="Unassembled WGS sequence"/>
</dbReference>
<dbReference type="RefSeq" id="WP_037326757.1">
    <property type="nucleotide sequence ID" value="NZ_JRMW01000025.1"/>
</dbReference>
<reference evidence="1 2" key="1">
    <citation type="submission" date="2014-07" db="EMBL/GenBank/DDBJ databases">
        <authorList>
            <person name="McCorrison J."/>
            <person name="Sanka R."/>
            <person name="Torralba M."/>
            <person name="Gillis M."/>
            <person name="Haft D.H."/>
            <person name="Methe B."/>
            <person name="Sutton G."/>
            <person name="Nelson K.E."/>
        </authorList>
    </citation>
    <scope>NUCLEOTIDE SEQUENCE [LARGE SCALE GENOMIC DNA]</scope>
    <source>
        <strain evidence="1 2">S7-1-13</strain>
    </source>
</reference>
<name>A0A095X3P8_9FIRM</name>
<comment type="caution">
    <text evidence="1">The sequence shown here is derived from an EMBL/GenBank/DDBJ whole genome shotgun (WGS) entry which is preliminary data.</text>
</comment>
<dbReference type="SUPFAM" id="SSF64288">
    <property type="entry name" value="Chorismate lyase-like"/>
    <property type="match status" value="1"/>
</dbReference>
<protein>
    <submittedName>
        <fullName evidence="1">Uncharacterized protein</fullName>
    </submittedName>
</protein>
<organism evidence="1 2">
    <name type="scientific">Anaerococcus lactolyticus S7-1-13</name>
    <dbReference type="NCBI Taxonomy" id="1284686"/>
    <lineage>
        <taxon>Bacteria</taxon>
        <taxon>Bacillati</taxon>
        <taxon>Bacillota</taxon>
        <taxon>Tissierellia</taxon>
        <taxon>Tissierellales</taxon>
        <taxon>Peptoniphilaceae</taxon>
        <taxon>Anaerococcus</taxon>
    </lineage>
</organism>
<dbReference type="InterPro" id="IPR028978">
    <property type="entry name" value="Chorismate_lyase_/UTRA_dom_sf"/>
</dbReference>